<gene>
    <name evidence="1" type="ORF">BDN72DRAFT_899683</name>
</gene>
<name>A0ACD3AMA7_9AGAR</name>
<dbReference type="EMBL" id="ML208399">
    <property type="protein sequence ID" value="TFK66632.1"/>
    <property type="molecule type" value="Genomic_DNA"/>
</dbReference>
<dbReference type="Proteomes" id="UP000308600">
    <property type="component" value="Unassembled WGS sequence"/>
</dbReference>
<evidence type="ECO:0000313" key="2">
    <source>
        <dbReference type="Proteomes" id="UP000308600"/>
    </source>
</evidence>
<proteinExistence type="predicted"/>
<protein>
    <submittedName>
        <fullName evidence="1">Uncharacterized protein</fullName>
    </submittedName>
</protein>
<keyword evidence="2" id="KW-1185">Reference proteome</keyword>
<reference evidence="1 2" key="1">
    <citation type="journal article" date="2019" name="Nat. Ecol. Evol.">
        <title>Megaphylogeny resolves global patterns of mushroom evolution.</title>
        <authorList>
            <person name="Varga T."/>
            <person name="Krizsan K."/>
            <person name="Foldi C."/>
            <person name="Dima B."/>
            <person name="Sanchez-Garcia M."/>
            <person name="Sanchez-Ramirez S."/>
            <person name="Szollosi G.J."/>
            <person name="Szarkandi J.G."/>
            <person name="Papp V."/>
            <person name="Albert L."/>
            <person name="Andreopoulos W."/>
            <person name="Angelini C."/>
            <person name="Antonin V."/>
            <person name="Barry K.W."/>
            <person name="Bougher N.L."/>
            <person name="Buchanan P."/>
            <person name="Buyck B."/>
            <person name="Bense V."/>
            <person name="Catcheside P."/>
            <person name="Chovatia M."/>
            <person name="Cooper J."/>
            <person name="Damon W."/>
            <person name="Desjardin D."/>
            <person name="Finy P."/>
            <person name="Geml J."/>
            <person name="Haridas S."/>
            <person name="Hughes K."/>
            <person name="Justo A."/>
            <person name="Karasinski D."/>
            <person name="Kautmanova I."/>
            <person name="Kiss B."/>
            <person name="Kocsube S."/>
            <person name="Kotiranta H."/>
            <person name="LaButti K.M."/>
            <person name="Lechner B.E."/>
            <person name="Liimatainen K."/>
            <person name="Lipzen A."/>
            <person name="Lukacs Z."/>
            <person name="Mihaltcheva S."/>
            <person name="Morgado L.N."/>
            <person name="Niskanen T."/>
            <person name="Noordeloos M.E."/>
            <person name="Ohm R.A."/>
            <person name="Ortiz-Santana B."/>
            <person name="Ovrebo C."/>
            <person name="Racz N."/>
            <person name="Riley R."/>
            <person name="Savchenko A."/>
            <person name="Shiryaev A."/>
            <person name="Soop K."/>
            <person name="Spirin V."/>
            <person name="Szebenyi C."/>
            <person name="Tomsovsky M."/>
            <person name="Tulloss R.E."/>
            <person name="Uehling J."/>
            <person name="Grigoriev I.V."/>
            <person name="Vagvolgyi C."/>
            <person name="Papp T."/>
            <person name="Martin F.M."/>
            <person name="Miettinen O."/>
            <person name="Hibbett D.S."/>
            <person name="Nagy L.G."/>
        </authorList>
    </citation>
    <scope>NUCLEOTIDE SEQUENCE [LARGE SCALE GENOMIC DNA]</scope>
    <source>
        <strain evidence="1 2">NL-1719</strain>
    </source>
</reference>
<organism evidence="1 2">
    <name type="scientific">Pluteus cervinus</name>
    <dbReference type="NCBI Taxonomy" id="181527"/>
    <lineage>
        <taxon>Eukaryota</taxon>
        <taxon>Fungi</taxon>
        <taxon>Dikarya</taxon>
        <taxon>Basidiomycota</taxon>
        <taxon>Agaricomycotina</taxon>
        <taxon>Agaricomycetes</taxon>
        <taxon>Agaricomycetidae</taxon>
        <taxon>Agaricales</taxon>
        <taxon>Pluteineae</taxon>
        <taxon>Pluteaceae</taxon>
        <taxon>Pluteus</taxon>
    </lineage>
</organism>
<sequence length="562" mass="60267">MAPRKWADPVQQGWIAARYPAFKAAQEAGTVAAWFDATYKDWFKDFDKEEDEDFVAKRRGQLHNSFYNFNAPKVGKQVLPDPVVKTCPNRPHEVYSQLFYKKDNLADSVRLDLEGQTELKKKTLPAINAAAKRAFDAADETKKAAVRTEIQCRKDAEQAAKEGKTTPESYNEAIRTLPSISSKFLKDLSTKTGWCFRLLAGGPHPSLGGELDSFALDIGKDVNGRRFNEARIVNSQQEVFLGWLEDAYPKHIRQSRALASDATEELPPQEPIQHPPSPPSDEEDEHIPRKPANALELSKLYHMEEEDEDMDELHPHHPLPQGQSNPSLPLASVSGDKETSQTGGATSASPPPSSLEPPRVPPPAPSSPPPSSLEPPRVPPPAPSSPSTVHADAAAQLPLNEVQPPAERPIEAAQGVSPAVGAPPSRQEATPAHPPQAVSPNLGTPPSQEAAPTPPQSTSPTPGAPPLPATPPPPPAASPTLSTPPSREATPAPPQPSPTLGAPPSQDTASTSQSPELQTGRRVRKPAKTRDLTTVAGEVIDSGPAKRKAGSSSTRASKKRKA</sequence>
<accession>A0ACD3AMA7</accession>
<evidence type="ECO:0000313" key="1">
    <source>
        <dbReference type="EMBL" id="TFK66632.1"/>
    </source>
</evidence>